<evidence type="ECO:0000256" key="1">
    <source>
        <dbReference type="SAM" id="MobiDB-lite"/>
    </source>
</evidence>
<reference evidence="2 3" key="1">
    <citation type="journal article" date="2013" name="PLoS Genet.">
        <title>Genomic mechanisms accounting for the adaptation to parasitism in nematode-trapping fungi.</title>
        <authorList>
            <person name="Meerupati T."/>
            <person name="Andersson K.M."/>
            <person name="Friman E."/>
            <person name="Kumar D."/>
            <person name="Tunlid A."/>
            <person name="Ahren D."/>
        </authorList>
    </citation>
    <scope>NUCLEOTIDE SEQUENCE [LARGE SCALE GENOMIC DNA]</scope>
    <source>
        <strain evidence="2 3">CBS 200.50</strain>
    </source>
</reference>
<feature type="compositionally biased region" description="Polar residues" evidence="1">
    <location>
        <begin position="23"/>
        <end position="41"/>
    </location>
</feature>
<gene>
    <name evidence="2" type="ORF">H072_1237</name>
</gene>
<proteinExistence type="predicted"/>
<accession>S8API7</accession>
<name>S8API7_DACHA</name>
<feature type="region of interest" description="Disordered" evidence="1">
    <location>
        <begin position="1"/>
        <end position="41"/>
    </location>
</feature>
<reference evidence="3" key="2">
    <citation type="submission" date="2013-04" db="EMBL/GenBank/DDBJ databases">
        <title>Genomic mechanisms accounting for the adaptation to parasitism in nematode-trapping fungi.</title>
        <authorList>
            <person name="Ahren D.G."/>
        </authorList>
    </citation>
    <scope>NUCLEOTIDE SEQUENCE [LARGE SCALE GENOMIC DNA]</scope>
    <source>
        <strain evidence="3">CBS 200.50</strain>
    </source>
</reference>
<protein>
    <submittedName>
        <fullName evidence="2">Uncharacterized protein</fullName>
    </submittedName>
</protein>
<keyword evidence="3" id="KW-1185">Reference proteome</keyword>
<dbReference type="HOGENOM" id="CLU_1229886_0_0_1"/>
<dbReference type="AlphaFoldDB" id="S8API7"/>
<evidence type="ECO:0000313" key="2">
    <source>
        <dbReference type="EMBL" id="EPS44789.1"/>
    </source>
</evidence>
<feature type="region of interest" description="Disordered" evidence="1">
    <location>
        <begin position="73"/>
        <end position="92"/>
    </location>
</feature>
<organism evidence="2 3">
    <name type="scientific">Dactylellina haptotyla (strain CBS 200.50)</name>
    <name type="common">Nematode-trapping fungus</name>
    <name type="synonym">Monacrosporium haptotylum</name>
    <dbReference type="NCBI Taxonomy" id="1284197"/>
    <lineage>
        <taxon>Eukaryota</taxon>
        <taxon>Fungi</taxon>
        <taxon>Dikarya</taxon>
        <taxon>Ascomycota</taxon>
        <taxon>Pezizomycotina</taxon>
        <taxon>Orbiliomycetes</taxon>
        <taxon>Orbiliales</taxon>
        <taxon>Orbiliaceae</taxon>
        <taxon>Dactylellina</taxon>
    </lineage>
</organism>
<comment type="caution">
    <text evidence="2">The sequence shown here is derived from an EMBL/GenBank/DDBJ whole genome shotgun (WGS) entry which is preliminary data.</text>
</comment>
<evidence type="ECO:0000313" key="3">
    <source>
        <dbReference type="Proteomes" id="UP000015100"/>
    </source>
</evidence>
<dbReference type="EMBL" id="AQGS01000033">
    <property type="protein sequence ID" value="EPS44789.1"/>
    <property type="molecule type" value="Genomic_DNA"/>
</dbReference>
<dbReference type="Proteomes" id="UP000015100">
    <property type="component" value="Unassembled WGS sequence"/>
</dbReference>
<sequence length="225" mass="25163">MASNDLTKPESGRALGIAHPSSHLGTNSEQSGILTATPSVPNNKPGARLVFHGQRPFAPISPSIIGEIKQLEGPRVSPDDMENDSSSDVQVDGSENMEKFSGQLQSVKLASVDGGSSSEVEQTWTHNIELGRDLQTQNFPIRAVQKLWKIPIESCRLLQRELNCKQLIGEVATQRRDRFYQATIRVHRFALNPRWKVQRSFGKSRLEAINKAAMIWLRRLPEQFP</sequence>